<gene>
    <name evidence="3" type="ORF">LAUMK136_03532</name>
</gene>
<feature type="signal peptide" evidence="2">
    <location>
        <begin position="1"/>
        <end position="21"/>
    </location>
</feature>
<keyword evidence="2" id="KW-0732">Signal</keyword>
<feature type="chain" id="PRO_5019863968" evidence="2">
    <location>
        <begin position="22"/>
        <end position="168"/>
    </location>
</feature>
<organism evidence="3 4">
    <name type="scientific">Mycobacterium attenuatum</name>
    <dbReference type="NCBI Taxonomy" id="2341086"/>
    <lineage>
        <taxon>Bacteria</taxon>
        <taxon>Bacillati</taxon>
        <taxon>Actinomycetota</taxon>
        <taxon>Actinomycetes</taxon>
        <taxon>Mycobacteriales</taxon>
        <taxon>Mycobacteriaceae</taxon>
        <taxon>Mycobacterium</taxon>
    </lineage>
</organism>
<keyword evidence="4" id="KW-1185">Reference proteome</keyword>
<dbReference type="RefSeq" id="WP_122497207.1">
    <property type="nucleotide sequence ID" value="NZ_UPHP01000092.1"/>
</dbReference>
<dbReference type="PROSITE" id="PS51257">
    <property type="entry name" value="PROKAR_LIPOPROTEIN"/>
    <property type="match status" value="1"/>
</dbReference>
<reference evidence="3 4" key="1">
    <citation type="submission" date="2018-09" db="EMBL/GenBank/DDBJ databases">
        <authorList>
            <person name="Tagini F."/>
        </authorList>
    </citation>
    <scope>NUCLEOTIDE SEQUENCE [LARGE SCALE GENOMIC DNA]</scope>
    <source>
        <strain evidence="3 4">MK136</strain>
    </source>
</reference>
<dbReference type="OrthoDB" id="4734960at2"/>
<proteinExistence type="predicted"/>
<feature type="compositionally biased region" description="Low complexity" evidence="1">
    <location>
        <begin position="28"/>
        <end position="58"/>
    </location>
</feature>
<feature type="region of interest" description="Disordered" evidence="1">
    <location>
        <begin position="26"/>
        <end position="58"/>
    </location>
</feature>
<protein>
    <submittedName>
        <fullName evidence="3">Uncharacterized protein</fullName>
    </submittedName>
</protein>
<sequence length="168" mass="17465">MPIIRLLAILALSWPGLVACAAQHEASPRASSSTPATASTTVATTSQPATSASPTTATTTAPCVGLSICPPPPPDAEGNPACFYSDGWQASSSGAGIEVWYFHEPQNMSKPDKITAVVRKKDGTTESQEADIEAGQQVHRFEFAAIDKAAVAQVFLDSSTGRCYVIGP</sequence>
<evidence type="ECO:0000313" key="3">
    <source>
        <dbReference type="EMBL" id="VBA40450.1"/>
    </source>
</evidence>
<name>A0A498Q9G6_9MYCO</name>
<accession>A0A498Q9G6</accession>
<dbReference type="Proteomes" id="UP000273307">
    <property type="component" value="Unassembled WGS sequence"/>
</dbReference>
<evidence type="ECO:0000256" key="2">
    <source>
        <dbReference type="SAM" id="SignalP"/>
    </source>
</evidence>
<evidence type="ECO:0000256" key="1">
    <source>
        <dbReference type="SAM" id="MobiDB-lite"/>
    </source>
</evidence>
<dbReference type="AlphaFoldDB" id="A0A498Q9G6"/>
<dbReference type="EMBL" id="UPHP01000092">
    <property type="protein sequence ID" value="VBA40450.1"/>
    <property type="molecule type" value="Genomic_DNA"/>
</dbReference>
<evidence type="ECO:0000313" key="4">
    <source>
        <dbReference type="Proteomes" id="UP000273307"/>
    </source>
</evidence>